<dbReference type="NCBIfam" id="TIGR00797">
    <property type="entry name" value="matE"/>
    <property type="match status" value="1"/>
</dbReference>
<dbReference type="GeneID" id="92833552"/>
<dbReference type="EMBL" id="QRVK01000044">
    <property type="protein sequence ID" value="RGS37503.1"/>
    <property type="molecule type" value="Genomic_DNA"/>
</dbReference>
<feature type="transmembrane region" description="Helical" evidence="10">
    <location>
        <begin position="102"/>
        <end position="125"/>
    </location>
</feature>
<reference evidence="11 12" key="1">
    <citation type="submission" date="2018-08" db="EMBL/GenBank/DDBJ databases">
        <title>A genome reference for cultivated species of the human gut microbiota.</title>
        <authorList>
            <person name="Zou Y."/>
            <person name="Xue W."/>
            <person name="Luo G."/>
        </authorList>
    </citation>
    <scope>NUCLEOTIDE SEQUENCE [LARGE SCALE GENOMIC DNA]</scope>
    <source>
        <strain evidence="11 12">AF22-21</strain>
    </source>
</reference>
<keyword evidence="7 10" id="KW-1133">Transmembrane helix</keyword>
<keyword evidence="9" id="KW-0046">Antibiotic resistance</keyword>
<feature type="transmembrane region" description="Helical" evidence="10">
    <location>
        <begin position="243"/>
        <end position="268"/>
    </location>
</feature>
<evidence type="ECO:0000256" key="5">
    <source>
        <dbReference type="ARBA" id="ARBA00022475"/>
    </source>
</evidence>
<comment type="caution">
    <text evidence="11">The sequence shown here is derived from an EMBL/GenBank/DDBJ whole genome shotgun (WGS) entry which is preliminary data.</text>
</comment>
<dbReference type="InterPro" id="IPR045070">
    <property type="entry name" value="MATE_MepA-like"/>
</dbReference>
<evidence type="ECO:0000256" key="4">
    <source>
        <dbReference type="ARBA" id="ARBA00022448"/>
    </source>
</evidence>
<proteinExistence type="inferred from homology"/>
<accession>A0A3R5WIF2</accession>
<dbReference type="Proteomes" id="UP000283295">
    <property type="component" value="Unassembled WGS sequence"/>
</dbReference>
<dbReference type="RefSeq" id="WP_044998266.1">
    <property type="nucleotide sequence ID" value="NZ_CABIWG010000002.1"/>
</dbReference>
<feature type="transmembrane region" description="Helical" evidence="10">
    <location>
        <begin position="20"/>
        <end position="42"/>
    </location>
</feature>
<evidence type="ECO:0000256" key="1">
    <source>
        <dbReference type="ARBA" id="ARBA00004651"/>
    </source>
</evidence>
<feature type="transmembrane region" description="Helical" evidence="10">
    <location>
        <begin position="54"/>
        <end position="81"/>
    </location>
</feature>
<feature type="transmembrane region" description="Helical" evidence="10">
    <location>
        <begin position="435"/>
        <end position="453"/>
    </location>
</feature>
<dbReference type="OrthoDB" id="9811110at2"/>
<feature type="transmembrane region" description="Helical" evidence="10">
    <location>
        <begin position="360"/>
        <end position="380"/>
    </location>
</feature>
<keyword evidence="8 10" id="KW-0472">Membrane</keyword>
<dbReference type="GO" id="GO:0015297">
    <property type="term" value="F:antiporter activity"/>
    <property type="evidence" value="ECO:0007669"/>
    <property type="project" value="InterPro"/>
</dbReference>
<feature type="transmembrane region" description="Helical" evidence="10">
    <location>
        <begin position="178"/>
        <end position="197"/>
    </location>
</feature>
<name>A0A3R5WIF2_9FIRM</name>
<evidence type="ECO:0000313" key="12">
    <source>
        <dbReference type="Proteomes" id="UP000283295"/>
    </source>
</evidence>
<comment type="subcellular location">
    <subcellularLocation>
        <location evidence="1">Cell membrane</location>
        <topology evidence="1">Multi-pass membrane protein</topology>
    </subcellularLocation>
</comment>
<dbReference type="CDD" id="cd13143">
    <property type="entry name" value="MATE_MepA_like"/>
    <property type="match status" value="1"/>
</dbReference>
<dbReference type="InterPro" id="IPR002528">
    <property type="entry name" value="MATE_fam"/>
</dbReference>
<keyword evidence="6 10" id="KW-0812">Transmembrane</keyword>
<feature type="transmembrane region" description="Helical" evidence="10">
    <location>
        <begin position="280"/>
        <end position="305"/>
    </location>
</feature>
<evidence type="ECO:0000256" key="8">
    <source>
        <dbReference type="ARBA" id="ARBA00023136"/>
    </source>
</evidence>
<dbReference type="Pfam" id="PF01554">
    <property type="entry name" value="MatE"/>
    <property type="match status" value="2"/>
</dbReference>
<dbReference type="AlphaFoldDB" id="A0A3R5WIF2"/>
<dbReference type="GO" id="GO:0046677">
    <property type="term" value="P:response to antibiotic"/>
    <property type="evidence" value="ECO:0007669"/>
    <property type="project" value="UniProtKB-KW"/>
</dbReference>
<sequence>MNTSTISSNSEERMGTAPIFKLMLSMGIPTFVAQLINLLYNIVDRIYIGHIPEIGAASLTGIGLCLPIITLVSAFSVFVGAGGAPLASIALGKGDRDKAQRILSNGVTLLIIFTVIVMAVIYTLKKPLLYFFGASDATYPHADDYLSIYLIGTIFVMITTGLNTFITAQGQAKTAMASVLIGAICNIILDPIFIFALNLGIKGAAIATVISQAISAAWVIRFLTSDKASLRISAQMMRPQGKLILSIAALGVSPFIMQVTESLITIVFTHGLQKYGDDLYVGSFTILQSIMQIIFIPMSGFSQGVQPIISYNYGKGNVARVKKTCTILITMSIIVSFVLAGAAFLFPSMAAGIFTSDESLKALCAKVLPIYIFGMMFFGIQNGCQQSFISMGQAGKSLIFALLRKVILIIPLAIILPYCTHSVMSIYYAEPISDIVSAFSCGATFLLTFKSMMKGAGQK</sequence>
<dbReference type="PANTHER" id="PTHR43823:SF3">
    <property type="entry name" value="MULTIDRUG EXPORT PROTEIN MEPA"/>
    <property type="match status" value="1"/>
</dbReference>
<keyword evidence="5" id="KW-1003">Cell membrane</keyword>
<comment type="similarity">
    <text evidence="2">Belongs to the multi antimicrobial extrusion (MATE) (TC 2.A.66.1) family. MepA subfamily.</text>
</comment>
<gene>
    <name evidence="11" type="ORF">DWX94_12320</name>
</gene>
<feature type="transmembrane region" description="Helical" evidence="10">
    <location>
        <begin position="203"/>
        <end position="223"/>
    </location>
</feature>
<dbReference type="PIRSF" id="PIRSF006603">
    <property type="entry name" value="DinF"/>
    <property type="match status" value="1"/>
</dbReference>
<dbReference type="InterPro" id="IPR048279">
    <property type="entry name" value="MdtK-like"/>
</dbReference>
<dbReference type="PANTHER" id="PTHR43823">
    <property type="entry name" value="SPORULATION PROTEIN YKVU"/>
    <property type="match status" value="1"/>
</dbReference>
<protein>
    <recommendedName>
        <fullName evidence="3">Multidrug export protein MepA</fullName>
    </recommendedName>
</protein>
<dbReference type="InterPro" id="IPR051327">
    <property type="entry name" value="MATE_MepA_subfamily"/>
</dbReference>
<dbReference type="GO" id="GO:0042910">
    <property type="term" value="F:xenobiotic transmembrane transporter activity"/>
    <property type="evidence" value="ECO:0007669"/>
    <property type="project" value="InterPro"/>
</dbReference>
<evidence type="ECO:0000256" key="7">
    <source>
        <dbReference type="ARBA" id="ARBA00022989"/>
    </source>
</evidence>
<evidence type="ECO:0000256" key="2">
    <source>
        <dbReference type="ARBA" id="ARBA00008417"/>
    </source>
</evidence>
<dbReference type="GO" id="GO:0005886">
    <property type="term" value="C:plasma membrane"/>
    <property type="evidence" value="ECO:0007669"/>
    <property type="project" value="UniProtKB-SubCell"/>
</dbReference>
<organism evidence="11 12">
    <name type="scientific">Coprococcus eutactus</name>
    <dbReference type="NCBI Taxonomy" id="33043"/>
    <lineage>
        <taxon>Bacteria</taxon>
        <taxon>Bacillati</taxon>
        <taxon>Bacillota</taxon>
        <taxon>Clostridia</taxon>
        <taxon>Lachnospirales</taxon>
        <taxon>Lachnospiraceae</taxon>
        <taxon>Coprococcus</taxon>
    </lineage>
</organism>
<feature type="transmembrane region" description="Helical" evidence="10">
    <location>
        <begin position="145"/>
        <end position="166"/>
    </location>
</feature>
<keyword evidence="4" id="KW-0813">Transport</keyword>
<feature type="transmembrane region" description="Helical" evidence="10">
    <location>
        <begin position="326"/>
        <end position="354"/>
    </location>
</feature>
<evidence type="ECO:0000256" key="3">
    <source>
        <dbReference type="ARBA" id="ARBA00022106"/>
    </source>
</evidence>
<evidence type="ECO:0000256" key="6">
    <source>
        <dbReference type="ARBA" id="ARBA00022692"/>
    </source>
</evidence>
<evidence type="ECO:0000313" key="11">
    <source>
        <dbReference type="EMBL" id="RGS37503.1"/>
    </source>
</evidence>
<evidence type="ECO:0000256" key="9">
    <source>
        <dbReference type="ARBA" id="ARBA00023251"/>
    </source>
</evidence>
<evidence type="ECO:0000256" key="10">
    <source>
        <dbReference type="SAM" id="Phobius"/>
    </source>
</evidence>